<protein>
    <recommendedName>
        <fullName evidence="3">EthD domain-containing protein</fullName>
    </recommendedName>
</protein>
<reference evidence="1 2" key="1">
    <citation type="submission" date="2016-12" db="EMBL/GenBank/DDBJ databases">
        <title>The genomes of Aspergillus section Nigri reveals drivers in fungal speciation.</title>
        <authorList>
            <consortium name="DOE Joint Genome Institute"/>
            <person name="Vesth T.C."/>
            <person name="Nybo J."/>
            <person name="Theobald S."/>
            <person name="Brandl J."/>
            <person name="Frisvad J.C."/>
            <person name="Nielsen K.F."/>
            <person name="Lyhne E.K."/>
            <person name="Kogle M.E."/>
            <person name="Kuo A."/>
            <person name="Riley R."/>
            <person name="Clum A."/>
            <person name="Nolan M."/>
            <person name="Lipzen A."/>
            <person name="Salamov A."/>
            <person name="Henrissat B."/>
            <person name="Wiebenga A."/>
            <person name="De Vries R.P."/>
            <person name="Grigoriev I.V."/>
            <person name="Mortensen U.H."/>
            <person name="Andersen M.R."/>
            <person name="Baker S.E."/>
        </authorList>
    </citation>
    <scope>NUCLEOTIDE SEQUENCE [LARGE SCALE GENOMIC DNA]</scope>
    <source>
        <strain evidence="1 2">CBS 117.55</strain>
    </source>
</reference>
<dbReference type="OrthoDB" id="2851338at2759"/>
<evidence type="ECO:0008006" key="3">
    <source>
        <dbReference type="Google" id="ProtNLM"/>
    </source>
</evidence>
<dbReference type="GeneID" id="37061451"/>
<evidence type="ECO:0000313" key="1">
    <source>
        <dbReference type="EMBL" id="PWY88186.1"/>
    </source>
</evidence>
<name>A0A317WP16_9EURO</name>
<dbReference type="AlphaFoldDB" id="A0A317WP16"/>
<comment type="caution">
    <text evidence="1">The sequence shown here is derived from an EMBL/GenBank/DDBJ whole genome shotgun (WGS) entry which is preliminary data.</text>
</comment>
<dbReference type="RefSeq" id="XP_025401722.1">
    <property type="nucleotide sequence ID" value="XM_025539214.1"/>
</dbReference>
<proteinExistence type="predicted"/>
<organism evidence="1 2">
    <name type="scientific">Aspergillus heteromorphus CBS 117.55</name>
    <dbReference type="NCBI Taxonomy" id="1448321"/>
    <lineage>
        <taxon>Eukaryota</taxon>
        <taxon>Fungi</taxon>
        <taxon>Dikarya</taxon>
        <taxon>Ascomycota</taxon>
        <taxon>Pezizomycotina</taxon>
        <taxon>Eurotiomycetes</taxon>
        <taxon>Eurotiomycetidae</taxon>
        <taxon>Eurotiales</taxon>
        <taxon>Aspergillaceae</taxon>
        <taxon>Aspergillus</taxon>
        <taxon>Aspergillus subgen. Circumdati</taxon>
    </lineage>
</organism>
<evidence type="ECO:0000313" key="2">
    <source>
        <dbReference type="Proteomes" id="UP000247233"/>
    </source>
</evidence>
<dbReference type="EMBL" id="MSFL01000005">
    <property type="protein sequence ID" value="PWY88186.1"/>
    <property type="molecule type" value="Genomic_DNA"/>
</dbReference>
<dbReference type="Proteomes" id="UP000247233">
    <property type="component" value="Unassembled WGS sequence"/>
</dbReference>
<accession>A0A317WP16</accession>
<keyword evidence="2" id="KW-1185">Reference proteome</keyword>
<gene>
    <name evidence="1" type="ORF">BO70DRAFT_286825</name>
</gene>
<sequence length="223" mass="25620">MPTPQYWLYVGSRIHDPTINPDAYSQWYQTHHIPDVMHAGSVSSGAFYRSLSPNNPFDWLATYNCDNLDFIKPDNLARIPKKHPSLGTEKSCFEIAEFDLKPYHQIFVLKKDGDEKGAERAGSDRYLLTCSFHCDNGEALRQKCIENEMLSVFPESTWLKVSQPMESGDTYLGYMIAHALGDLHTGNVLWVEEEWRSNLARRLGLEGQLLQPQLWELLKCHET</sequence>
<dbReference type="VEuPathDB" id="FungiDB:BO70DRAFT_286825"/>